<dbReference type="PANTHER" id="PTHR33055">
    <property type="entry name" value="TRANSPOSASE FOR INSERTION SEQUENCE ELEMENT IS1111A"/>
    <property type="match status" value="1"/>
</dbReference>
<dbReference type="InterPro" id="IPR047650">
    <property type="entry name" value="Transpos_IS110"/>
</dbReference>
<feature type="domain" description="Transposase IS110-like N-terminal" evidence="1">
    <location>
        <begin position="15"/>
        <end position="147"/>
    </location>
</feature>
<sequence>MTNTETPKIITVTGGVDTHKDLHVAAVVDDHNRVLATASIPATRQGYGRMLAWMRSHGDLCRVGVECTGSYGAGLLRHLQRVGIEVLEVITPDRLTRRRKGKDDDLDIQNAAHAAFADIRTVTPRRRDGMVEARRVLKVCRKSAVAAQRVALQMIHGTIVSAPDALRDCLRDMTRMLLVRTLVASRPDMSAYREFEGACWIALRSLARRCVELLDEIAEPDDMIGSERSSKIWRRPFYRAVASATSALPN</sequence>
<dbReference type="AlphaFoldDB" id="A0A2W7N1V8"/>
<comment type="caution">
    <text evidence="2">The sequence shown here is derived from an EMBL/GenBank/DDBJ whole genome shotgun (WGS) entry which is preliminary data.</text>
</comment>
<dbReference type="Pfam" id="PF01548">
    <property type="entry name" value="DEDD_Tnp_IS110"/>
    <property type="match status" value="1"/>
</dbReference>
<accession>A0A2W7N1V8</accession>
<dbReference type="Proteomes" id="UP000248916">
    <property type="component" value="Unassembled WGS sequence"/>
</dbReference>
<evidence type="ECO:0000259" key="1">
    <source>
        <dbReference type="Pfam" id="PF01548"/>
    </source>
</evidence>
<evidence type="ECO:0000313" key="3">
    <source>
        <dbReference type="Proteomes" id="UP000248916"/>
    </source>
</evidence>
<reference evidence="2 3" key="1">
    <citation type="submission" date="2018-06" db="EMBL/GenBank/DDBJ databases">
        <title>Genomic Encyclopedia of Archaeal and Bacterial Type Strains, Phase II (KMG-II): from individual species to whole genera.</title>
        <authorList>
            <person name="Goeker M."/>
        </authorList>
    </citation>
    <scope>NUCLEOTIDE SEQUENCE [LARGE SCALE GENOMIC DNA]</scope>
    <source>
        <strain evidence="2 3">DSM 22009</strain>
    </source>
</reference>
<protein>
    <submittedName>
        <fullName evidence="2">Transposase</fullName>
    </submittedName>
</protein>
<name>A0A2W7N1V8_9RHOB</name>
<gene>
    <name evidence="2" type="ORF">LX81_03625</name>
</gene>
<dbReference type="PANTHER" id="PTHR33055:SF16">
    <property type="entry name" value="TRANSPOSASE FOR INSERTION SEQUENCE ELEMENT IS1547"/>
    <property type="match status" value="1"/>
</dbReference>
<dbReference type="InterPro" id="IPR002525">
    <property type="entry name" value="Transp_IS110-like_N"/>
</dbReference>
<evidence type="ECO:0000313" key="2">
    <source>
        <dbReference type="EMBL" id="PZX12367.1"/>
    </source>
</evidence>
<dbReference type="GO" id="GO:0004803">
    <property type="term" value="F:transposase activity"/>
    <property type="evidence" value="ECO:0007669"/>
    <property type="project" value="InterPro"/>
</dbReference>
<proteinExistence type="predicted"/>
<dbReference type="GO" id="GO:0003677">
    <property type="term" value="F:DNA binding"/>
    <property type="evidence" value="ECO:0007669"/>
    <property type="project" value="InterPro"/>
</dbReference>
<dbReference type="EMBL" id="QKZL01000024">
    <property type="protein sequence ID" value="PZX12367.1"/>
    <property type="molecule type" value="Genomic_DNA"/>
</dbReference>
<dbReference type="GO" id="GO:0006313">
    <property type="term" value="P:DNA transposition"/>
    <property type="evidence" value="ECO:0007669"/>
    <property type="project" value="InterPro"/>
</dbReference>
<organism evidence="2 3">
    <name type="scientific">Palleronia aestuarii</name>
    <dbReference type="NCBI Taxonomy" id="568105"/>
    <lineage>
        <taxon>Bacteria</taxon>
        <taxon>Pseudomonadati</taxon>
        <taxon>Pseudomonadota</taxon>
        <taxon>Alphaproteobacteria</taxon>
        <taxon>Rhodobacterales</taxon>
        <taxon>Roseobacteraceae</taxon>
        <taxon>Palleronia</taxon>
    </lineage>
</organism>
<keyword evidence="3" id="KW-1185">Reference proteome</keyword>